<feature type="compositionally biased region" description="Basic and acidic residues" evidence="1">
    <location>
        <begin position="905"/>
        <end position="923"/>
    </location>
</feature>
<evidence type="ECO:0000313" key="4">
    <source>
        <dbReference type="Proteomes" id="UP000002258"/>
    </source>
</evidence>
<feature type="region of interest" description="Disordered" evidence="1">
    <location>
        <begin position="173"/>
        <end position="193"/>
    </location>
</feature>
<dbReference type="InParanoid" id="A3LUE9"/>
<feature type="compositionally biased region" description="Low complexity" evidence="1">
    <location>
        <begin position="598"/>
        <end position="610"/>
    </location>
</feature>
<feature type="region of interest" description="Disordered" evidence="1">
    <location>
        <begin position="675"/>
        <end position="743"/>
    </location>
</feature>
<evidence type="ECO:0000256" key="1">
    <source>
        <dbReference type="SAM" id="MobiDB-lite"/>
    </source>
</evidence>
<dbReference type="eggNOG" id="ENOG502QW4V">
    <property type="taxonomic scope" value="Eukaryota"/>
</dbReference>
<feature type="region of interest" description="Disordered" evidence="1">
    <location>
        <begin position="210"/>
        <end position="260"/>
    </location>
</feature>
<gene>
    <name evidence="3" type="ORF">PICST_67685</name>
</gene>
<feature type="region of interest" description="Disordered" evidence="1">
    <location>
        <begin position="901"/>
        <end position="946"/>
    </location>
</feature>
<dbReference type="OrthoDB" id="6365676at2759"/>
<evidence type="ECO:0000313" key="3">
    <source>
        <dbReference type="EMBL" id="ABN66227.2"/>
    </source>
</evidence>
<feature type="compositionally biased region" description="Acidic residues" evidence="1">
    <location>
        <begin position="1066"/>
        <end position="1089"/>
    </location>
</feature>
<feature type="compositionally biased region" description="Low complexity" evidence="1">
    <location>
        <begin position="729"/>
        <end position="742"/>
    </location>
</feature>
<protein>
    <submittedName>
        <fullName evidence="3">Nucleolar exit protein</fullName>
    </submittedName>
</protein>
<feature type="compositionally biased region" description="Basic residues" evidence="1">
    <location>
        <begin position="347"/>
        <end position="362"/>
    </location>
</feature>
<feature type="compositionally biased region" description="Polar residues" evidence="1">
    <location>
        <begin position="439"/>
        <end position="454"/>
    </location>
</feature>
<dbReference type="GO" id="GO:0000183">
    <property type="term" value="P:rDNA heterochromatin formation"/>
    <property type="evidence" value="ECO:0007669"/>
    <property type="project" value="InterPro"/>
</dbReference>
<evidence type="ECO:0000259" key="2">
    <source>
        <dbReference type="Pfam" id="PF10407"/>
    </source>
</evidence>
<dbReference type="HOGENOM" id="CLU_280071_0_0_1"/>
<feature type="compositionally biased region" description="Polar residues" evidence="1">
    <location>
        <begin position="702"/>
        <end position="716"/>
    </location>
</feature>
<dbReference type="PANTHER" id="PTHR28196:SF1">
    <property type="entry name" value="NUCLEOLAR PROTEIN NET1-RELATED"/>
    <property type="match status" value="1"/>
</dbReference>
<feature type="domain" description="Nucleolar protein Dnt1-like N-terminal" evidence="2">
    <location>
        <begin position="28"/>
        <end position="97"/>
    </location>
</feature>
<dbReference type="PANTHER" id="PTHR28196">
    <property type="entry name" value="NUCLEOLAR PROTEIN NET1-RELATED"/>
    <property type="match status" value="1"/>
</dbReference>
<feature type="compositionally biased region" description="Basic and acidic residues" evidence="1">
    <location>
        <begin position="1043"/>
        <end position="1054"/>
    </location>
</feature>
<feature type="compositionally biased region" description="Basic and acidic residues" evidence="1">
    <location>
        <begin position="235"/>
        <end position="248"/>
    </location>
</feature>
<keyword evidence="4" id="KW-1185">Reference proteome</keyword>
<dbReference type="KEGG" id="pic:PICST_67685"/>
<feature type="region of interest" description="Disordered" evidence="1">
    <location>
        <begin position="1012"/>
        <end position="1100"/>
    </location>
</feature>
<sequence length="1123" mass="121690">MAKIKLQVLLVPSYFASVPTALVDPHLTKRFLHLADPTIELGNIDKDIDSRYRKLYPDESPLNIEKLQDNDNCDLDPEFRIQDVLTNGDVLRIVVRNIFHHNPSSISSNTGTPLMSKSFDVMQSTPLYPSEHLLLGDTTLPMTGGYASSNHFRPPQEFFETPHNNRLLLPPQHQQQQFQNQQLQQNQQFQQNQHNPQFPVVVAETPKLVVRKGRRRASSRADFDESNISLPPPESRPDRVVPTKRIDTTKSNSSISGRRITSGMLTMPHQHPESVDQDNLFGSATRDTLVPHSVTISDYEDEDVDDTEVPLVKKKGRPAKKKRGPKPKVVAPTHNMSDSDETLPQPKPKRRIGRPKGSKNRQPRTVDDTLSKSEMIEMIKSSMNDTGSTRERVVAPPQPIVKTPAQAAIIKSLEITMNDTPKSRKRTAKPVGRPPNKVTKPTSKRNSIVSPVTESKSKLLESKHFNSKDINNTGVSVQESINSNTDSHDVTGTNGESSHVNFANVSSLLEKSNGQESKSDIVVDSNEEEDIYVDTSSTLGRLYMKMKNFENRIRSHTSDVTGYPKKMSPEPNNDDNVINSAILNPTINLVMHMRNTVPNVPAAPPNRVTPSKPASTYTPKPGSRPRGRPPKNPRVTPIKKDTKVSKVEAAAAKRAPNTTIVASPVVGATAVSSSIPIGGEKTESIDSHASTSTSAAIPDALGTQTTEYSVIPNSNPHAGLESGVSQLHSNNNNSSNNTSNNNKATVEQVSNGILLENSRPSGSPPAAQVAAPRVSHPIPTSSFFSNSTPTTYNESEVIDSKVNTYGSPSTSATSTIATQPVEHKNGSTLSNLVHQGERDATVHNVDVAFSNNLGDVATNGTNSVGALQSVAVVESTNNVFIENSGSKVAESTTGSNFPEKILSAKVEETGSDKLGIDSKKRMNDSSSGESSDDGSSDSEAESKKKPRLVASIPSLLRRSQSPISAIVSTAKNIVADAAVVPQQAKTPAKAFPSFNDWVASKPPVGPGATAILNRSPSAFGPEKTTVRKPILSSLEDLATRGVPDVKESTTKESTHGTSATKKNVFEDDDDSDEDETSSDDDGSDDDFSDESGVNDGSEKFLSMKKAVARKNKAKKNLFSSLRR</sequence>
<feature type="compositionally biased region" description="Polar residues" evidence="1">
    <location>
        <begin position="468"/>
        <end position="499"/>
    </location>
</feature>
<feature type="region of interest" description="Disordered" evidence="1">
    <location>
        <begin position="598"/>
        <end position="644"/>
    </location>
</feature>
<name>A3LUE9_PICST</name>
<dbReference type="Proteomes" id="UP000002258">
    <property type="component" value="Chromosome 4"/>
</dbReference>
<feature type="region of interest" description="Disordered" evidence="1">
    <location>
        <begin position="301"/>
        <end position="370"/>
    </location>
</feature>
<dbReference type="AlphaFoldDB" id="A3LUE9"/>
<dbReference type="EMBL" id="CP000498">
    <property type="protein sequence ID" value="ABN66227.2"/>
    <property type="molecule type" value="Genomic_DNA"/>
</dbReference>
<organism evidence="3 4">
    <name type="scientific">Scheffersomyces stipitis (strain ATCC 58785 / CBS 6054 / NBRC 10063 / NRRL Y-11545)</name>
    <name type="common">Yeast</name>
    <name type="synonym">Pichia stipitis</name>
    <dbReference type="NCBI Taxonomy" id="322104"/>
    <lineage>
        <taxon>Eukaryota</taxon>
        <taxon>Fungi</taxon>
        <taxon>Dikarya</taxon>
        <taxon>Ascomycota</taxon>
        <taxon>Saccharomycotina</taxon>
        <taxon>Pichiomycetes</taxon>
        <taxon>Debaryomycetaceae</taxon>
        <taxon>Scheffersomyces</taxon>
    </lineage>
</organism>
<dbReference type="OMA" id="TKESTHG"/>
<feature type="compositionally biased region" description="Acidic residues" evidence="1">
    <location>
        <begin position="930"/>
        <end position="939"/>
    </location>
</feature>
<dbReference type="GeneID" id="4838385"/>
<feature type="region of interest" description="Disordered" evidence="1">
    <location>
        <begin position="803"/>
        <end position="823"/>
    </location>
</feature>
<proteinExistence type="predicted"/>
<feature type="region of interest" description="Disordered" evidence="1">
    <location>
        <begin position="420"/>
        <end position="499"/>
    </location>
</feature>
<dbReference type="Pfam" id="PF10407">
    <property type="entry name" value="Cytokin_check_N"/>
    <property type="match status" value="1"/>
</dbReference>
<dbReference type="InterPro" id="IPR018844">
    <property type="entry name" value="Dnt1-like_N"/>
</dbReference>
<feature type="compositionally biased region" description="Basic and acidic residues" evidence="1">
    <location>
        <begin position="455"/>
        <end position="467"/>
    </location>
</feature>
<accession>A3LUE9</accession>
<dbReference type="InterPro" id="IPR043185">
    <property type="entry name" value="Net1/Tof2"/>
</dbReference>
<dbReference type="STRING" id="322104.A3LUE9"/>
<feature type="compositionally biased region" description="Basic residues" evidence="1">
    <location>
        <begin position="312"/>
        <end position="326"/>
    </location>
</feature>
<reference evidence="3 4" key="1">
    <citation type="journal article" date="2007" name="Nat. Biotechnol.">
        <title>Genome sequence of the lignocellulose-bioconverting and xylose-fermenting yeast Pichia stipitis.</title>
        <authorList>
            <person name="Jeffries T.W."/>
            <person name="Grigoriev I.V."/>
            <person name="Grimwood J."/>
            <person name="Laplaza J.M."/>
            <person name="Aerts A."/>
            <person name="Salamov A."/>
            <person name="Schmutz J."/>
            <person name="Lindquist E."/>
            <person name="Dehal P."/>
            <person name="Shapiro H."/>
            <person name="Jin Y.S."/>
            <person name="Passoth V."/>
            <person name="Richardson P.M."/>
        </authorList>
    </citation>
    <scope>NUCLEOTIDE SEQUENCE [LARGE SCALE GENOMIC DNA]</scope>
    <source>
        <strain evidence="4">ATCC 58785 / CBS 6054 / NBRC 10063 / NRRL Y-11545</strain>
    </source>
</reference>
<feature type="compositionally biased region" description="Low complexity" evidence="1">
    <location>
        <begin position="807"/>
        <end position="818"/>
    </location>
</feature>
<dbReference type="RefSeq" id="XP_001384256.2">
    <property type="nucleotide sequence ID" value="XM_001384219.1"/>
</dbReference>